<dbReference type="OrthoDB" id="10052721at2759"/>
<feature type="domain" description="Homeobox" evidence="10">
    <location>
        <begin position="300"/>
        <end position="370"/>
    </location>
</feature>
<dbReference type="InterPro" id="IPR039673">
    <property type="entry name" value="SATB1/SATB2"/>
</dbReference>
<dbReference type="GO" id="GO:0006338">
    <property type="term" value="P:chromatin remodeling"/>
    <property type="evidence" value="ECO:0007669"/>
    <property type="project" value="InterPro"/>
</dbReference>
<feature type="region of interest" description="Disordered" evidence="9">
    <location>
        <begin position="621"/>
        <end position="645"/>
    </location>
</feature>
<dbReference type="InterPro" id="IPR009057">
    <property type="entry name" value="Homeodomain-like_sf"/>
</dbReference>
<proteinExistence type="predicted"/>
<dbReference type="PROSITE" id="PS51982">
    <property type="entry name" value="CMP"/>
    <property type="match status" value="1"/>
</dbReference>
<sequence>MDFQSAMETFAEAWVVASAKGTFTYPPINGFQNQSMSLTPHLQGSTSPVSTANDGQLGPAKSIPVHCIVESINHVYQWSQKHSPSVHRPKGHVELDRFVIIPNNTAFRDLTEAALVRLGYSKDTAAASKGLVVLKNWLPLDLDTIAEDPVLTVNDVLGELTTLATLRILVFRESKNRFSDLKDKLLKLLLVQSQTQLTASGCPLDEAIILQMMKVGQACPDLPEDLYKKFEQWWIMQSSNVVPKIQPSVLPQSVRDMFYRNGSSPRQSNMQDNPANCIVPKSDPKTHSLQSVSQNQFQGQKTRMRTSFDTELELPKLQAWFAENPHPSRQQIHHYVSELNNLESRKGRKPLDVNNVVYWFKNARAAQKRAEVRGTNSGVADNMNSANNDGNVNGYCKSSSPSEHGGKSYSGQGSVSEAEDDDDDEEFDDNRDDGDDDDDTKPPMSPPAEQPISLTTHGRFSNGETLLQSPRPQSRNSQQSPEHKVMVIKEEPPDKDKTTVTTGLNNNDYEDEDDFDEDMIDDDGSDGGGGDDRDVIGNSCKRLSSQQQQQSAMSCTTSPVDDHPVATGHHHQATPPPPPPPLFHRAADLHQPLVRPGFSMVPNSMFGHSFMYMSQCLPGFNMGRRPQTGTPPPPQSQQPQVSSAATAAGLNLSALAEERRKRNRTFIDPVSEVPRLEQWFEHNTHPSHSLIAKYTDELNRMPYRQKFPRLESKNVQFWFKNRRAKCKRLKMSLYDAMSPKDQFSMPTYLNHD</sequence>
<dbReference type="FunFam" id="1.10.10.60:FF:000169">
    <property type="entry name" value="DNA-binding protein SATB1"/>
    <property type="match status" value="2"/>
</dbReference>
<dbReference type="Gene3D" id="1.10.10.60">
    <property type="entry name" value="Homeodomain-like"/>
    <property type="match status" value="2"/>
</dbReference>
<dbReference type="GO" id="GO:0000981">
    <property type="term" value="F:DNA-binding transcription factor activity, RNA polymerase II-specific"/>
    <property type="evidence" value="ECO:0007669"/>
    <property type="project" value="TreeGrafter"/>
</dbReference>
<dbReference type="Pfam" id="PF16534">
    <property type="entry name" value="ULD"/>
    <property type="match status" value="1"/>
</dbReference>
<feature type="compositionally biased region" description="Polar residues" evidence="9">
    <location>
        <begin position="36"/>
        <end position="54"/>
    </location>
</feature>
<feature type="domain" description="Homeobox" evidence="10">
    <location>
        <begin position="659"/>
        <end position="729"/>
    </location>
</feature>
<evidence type="ECO:0000259" key="10">
    <source>
        <dbReference type="PROSITE" id="PS50071"/>
    </source>
</evidence>
<dbReference type="CTD" id="37546"/>
<feature type="compositionally biased region" description="Low complexity" evidence="9">
    <location>
        <begin position="468"/>
        <end position="480"/>
    </location>
</feature>
<accession>A0A8R1W4Y6</accession>
<feature type="compositionally biased region" description="Basic and acidic residues" evidence="9">
    <location>
        <begin position="481"/>
        <end position="498"/>
    </location>
</feature>
<keyword evidence="6 7" id="KW-0539">Nucleus</keyword>
<feature type="DNA-binding region" description="Homeobox" evidence="7">
    <location>
        <begin position="302"/>
        <end position="371"/>
    </location>
</feature>
<evidence type="ECO:0000259" key="11">
    <source>
        <dbReference type="PROSITE" id="PS51982"/>
    </source>
</evidence>
<feature type="domain" description="CMP" evidence="11">
    <location>
        <begin position="60"/>
        <end position="172"/>
    </location>
</feature>
<dbReference type="GO" id="GO:0005634">
    <property type="term" value="C:nucleus"/>
    <property type="evidence" value="ECO:0007669"/>
    <property type="project" value="UniProtKB-SubCell"/>
</dbReference>
<protein>
    <recommendedName>
        <fullName evidence="14">DNA-binding protein SATB2</fullName>
    </recommendedName>
</protein>
<dbReference type="PANTHER" id="PTHR15116:SF16">
    <property type="entry name" value="DEFECTIVE PROVENTRICULUS, ISOFORM A"/>
    <property type="match status" value="1"/>
</dbReference>
<dbReference type="CDD" id="cd00086">
    <property type="entry name" value="homeodomain"/>
    <property type="match status" value="2"/>
</dbReference>
<evidence type="ECO:0000313" key="12">
    <source>
        <dbReference type="EnsemblMetazoa" id="XP_001947278.2"/>
    </source>
</evidence>
<dbReference type="EnsemblMetazoa" id="XM_001947243.4">
    <property type="protein sequence ID" value="XP_001947278.2"/>
    <property type="gene ID" value="LOC100168564"/>
</dbReference>
<evidence type="ECO:0000256" key="7">
    <source>
        <dbReference type="PROSITE-ProRule" id="PRU00108"/>
    </source>
</evidence>
<dbReference type="GeneID" id="100168564"/>
<feature type="compositionally biased region" description="Acidic residues" evidence="9">
    <location>
        <begin position="508"/>
        <end position="525"/>
    </location>
</feature>
<evidence type="ECO:0000256" key="2">
    <source>
        <dbReference type="ARBA" id="ARBA00022737"/>
    </source>
</evidence>
<organism evidence="12 13">
    <name type="scientific">Acyrthosiphon pisum</name>
    <name type="common">Pea aphid</name>
    <dbReference type="NCBI Taxonomy" id="7029"/>
    <lineage>
        <taxon>Eukaryota</taxon>
        <taxon>Metazoa</taxon>
        <taxon>Ecdysozoa</taxon>
        <taxon>Arthropoda</taxon>
        <taxon>Hexapoda</taxon>
        <taxon>Insecta</taxon>
        <taxon>Pterygota</taxon>
        <taxon>Neoptera</taxon>
        <taxon>Paraneoptera</taxon>
        <taxon>Hemiptera</taxon>
        <taxon>Sternorrhyncha</taxon>
        <taxon>Aphidomorpha</taxon>
        <taxon>Aphidoidea</taxon>
        <taxon>Aphididae</taxon>
        <taxon>Macrosiphini</taxon>
        <taxon>Acyrthosiphon</taxon>
    </lineage>
</organism>
<dbReference type="SMART" id="SM00389">
    <property type="entry name" value="HOX"/>
    <property type="match status" value="2"/>
</dbReference>
<feature type="compositionally biased region" description="Polar residues" evidence="9">
    <location>
        <begin position="452"/>
        <end position="467"/>
    </location>
</feature>
<feature type="region of interest" description="Disordered" evidence="9">
    <location>
        <begin position="36"/>
        <end position="56"/>
    </location>
</feature>
<dbReference type="PANTHER" id="PTHR15116">
    <property type="entry name" value="DNA-BINDING PROTEIN SATB FAMILY MEMBER"/>
    <property type="match status" value="1"/>
</dbReference>
<dbReference type="RefSeq" id="XP_001947278.2">
    <property type="nucleotide sequence ID" value="XM_001947243.4"/>
</dbReference>
<dbReference type="KEGG" id="api:100168564"/>
<reference evidence="12" key="2">
    <citation type="submission" date="2022-06" db="UniProtKB">
        <authorList>
            <consortium name="EnsemblMetazoa"/>
        </authorList>
    </citation>
    <scope>IDENTIFICATION</scope>
</reference>
<dbReference type="Gene3D" id="3.10.20.710">
    <property type="entry name" value="SATB, ubiquitin-like oligomerisation domain"/>
    <property type="match status" value="1"/>
</dbReference>
<evidence type="ECO:0000256" key="5">
    <source>
        <dbReference type="ARBA" id="ARBA00023155"/>
    </source>
</evidence>
<evidence type="ECO:0000256" key="4">
    <source>
        <dbReference type="ARBA" id="ARBA00023125"/>
    </source>
</evidence>
<keyword evidence="13" id="KW-1185">Reference proteome</keyword>
<dbReference type="InterPro" id="IPR038224">
    <property type="entry name" value="SATB_ULD_sf"/>
</dbReference>
<dbReference type="InterPro" id="IPR032392">
    <property type="entry name" value="ULD"/>
</dbReference>
<keyword evidence="2" id="KW-0677">Repeat</keyword>
<evidence type="ECO:0000256" key="6">
    <source>
        <dbReference type="ARBA" id="ARBA00023242"/>
    </source>
</evidence>
<dbReference type="PROSITE" id="PS50071">
    <property type="entry name" value="HOMEOBOX_2"/>
    <property type="match status" value="2"/>
</dbReference>
<feature type="DNA-binding region" description="Homeobox" evidence="7">
    <location>
        <begin position="661"/>
        <end position="730"/>
    </location>
</feature>
<evidence type="ECO:0000313" key="13">
    <source>
        <dbReference type="Proteomes" id="UP000007819"/>
    </source>
</evidence>
<evidence type="ECO:0000256" key="1">
    <source>
        <dbReference type="ARBA" id="ARBA00004123"/>
    </source>
</evidence>
<keyword evidence="4 7" id="KW-0238">DNA-binding</keyword>
<dbReference type="CDD" id="cd11585">
    <property type="entry name" value="SATB1_N"/>
    <property type="match status" value="1"/>
</dbReference>
<reference evidence="13" key="1">
    <citation type="submission" date="2010-06" db="EMBL/GenBank/DDBJ databases">
        <authorList>
            <person name="Jiang H."/>
            <person name="Abraham K."/>
            <person name="Ali S."/>
            <person name="Alsbrooks S.L."/>
            <person name="Anim B.N."/>
            <person name="Anosike U.S."/>
            <person name="Attaway T."/>
            <person name="Bandaranaike D.P."/>
            <person name="Battles P.K."/>
            <person name="Bell S.N."/>
            <person name="Bell A.V."/>
            <person name="Beltran B."/>
            <person name="Bickham C."/>
            <person name="Bustamante Y."/>
            <person name="Caleb T."/>
            <person name="Canada A."/>
            <person name="Cardenas V."/>
            <person name="Carter K."/>
            <person name="Chacko J."/>
            <person name="Chandrabose M.N."/>
            <person name="Chavez D."/>
            <person name="Chavez A."/>
            <person name="Chen L."/>
            <person name="Chu H.-S."/>
            <person name="Claassen K.J."/>
            <person name="Cockrell R."/>
            <person name="Collins M."/>
            <person name="Cooper J.A."/>
            <person name="Cree A."/>
            <person name="Curry S.M."/>
            <person name="Da Y."/>
            <person name="Dao M.D."/>
            <person name="Das B."/>
            <person name="Davila M.-L."/>
            <person name="Davy-Carroll L."/>
            <person name="Denson S."/>
            <person name="Dinh H."/>
            <person name="Ebong V.E."/>
            <person name="Edwards J.R."/>
            <person name="Egan A."/>
            <person name="El-Daye J."/>
            <person name="Escobedo L."/>
            <person name="Fernandez S."/>
            <person name="Fernando P.R."/>
            <person name="Flagg N."/>
            <person name="Forbes L.D."/>
            <person name="Fowler R.G."/>
            <person name="Fu Q."/>
            <person name="Gabisi R.A."/>
            <person name="Ganer J."/>
            <person name="Garbino Pronczuk A."/>
            <person name="Garcia R.M."/>
            <person name="Garner T."/>
            <person name="Garrett T.E."/>
            <person name="Gonzalez D.A."/>
            <person name="Hamid H."/>
            <person name="Hawkins E.S."/>
            <person name="Hirani K."/>
            <person name="Hogues M.E."/>
            <person name="Hollins B."/>
            <person name="Hsiao C.-H."/>
            <person name="Jabil R."/>
            <person name="James M.L."/>
            <person name="Jhangiani S.N."/>
            <person name="Johnson B."/>
            <person name="Johnson Q."/>
            <person name="Joshi V."/>
            <person name="Kalu J.B."/>
            <person name="Kam C."/>
            <person name="Kashfia A."/>
            <person name="Keebler J."/>
            <person name="Kisamo H."/>
            <person name="Kovar C.L."/>
            <person name="Lago L.A."/>
            <person name="Lai C.-Y."/>
            <person name="Laidlaw J."/>
            <person name="Lara F."/>
            <person name="Le T.-K."/>
            <person name="Lee S.L."/>
            <person name="Legall F.H."/>
            <person name="Lemon S.J."/>
            <person name="Lewis L.R."/>
            <person name="Li B."/>
            <person name="Liu Y."/>
            <person name="Liu Y.-S."/>
            <person name="Lopez J."/>
            <person name="Lozado R.J."/>
            <person name="Lu J."/>
            <person name="Madu R.C."/>
            <person name="Maheshwari M."/>
            <person name="Maheshwari R."/>
            <person name="Malloy K."/>
            <person name="Martinez E."/>
            <person name="Mathew T."/>
            <person name="Mercado I.C."/>
            <person name="Mercado C."/>
            <person name="Meyer B."/>
            <person name="Montgomery K."/>
            <person name="Morgan M.B."/>
            <person name="Munidasa M."/>
            <person name="Nazareth L.V."/>
            <person name="Nelson J."/>
            <person name="Ng B.M."/>
            <person name="Nguyen N.B."/>
            <person name="Nguyen P.Q."/>
            <person name="Nguyen T."/>
            <person name="Obregon M."/>
            <person name="Okwuonu G.O."/>
            <person name="Onwere C.G."/>
            <person name="Orozco G."/>
            <person name="Parra A."/>
            <person name="Patel S."/>
            <person name="Patil S."/>
            <person name="Perez A."/>
            <person name="Perez Y."/>
            <person name="Pham C."/>
            <person name="Primus E.L."/>
            <person name="Pu L.-L."/>
            <person name="Puazo M."/>
            <person name="Qin X."/>
            <person name="Quiroz J.B."/>
            <person name="Reese J."/>
            <person name="Richards S."/>
            <person name="Rives C.M."/>
            <person name="Robberts R."/>
            <person name="Ruiz S.J."/>
            <person name="Ruiz M.J."/>
            <person name="Santibanez J."/>
            <person name="Schneider B.W."/>
            <person name="Sisson I."/>
            <person name="Smith M."/>
            <person name="Sodergren E."/>
            <person name="Song X.-Z."/>
            <person name="Song B.B."/>
            <person name="Summersgill H."/>
            <person name="Thelus R."/>
            <person name="Thornton R.D."/>
            <person name="Trejos Z.Y."/>
            <person name="Usmani K."/>
            <person name="Vattathil S."/>
            <person name="Villasana D."/>
            <person name="Walker D.L."/>
            <person name="Wang S."/>
            <person name="Wang K."/>
            <person name="White C.S."/>
            <person name="Williams A.C."/>
            <person name="Williamson J."/>
            <person name="Wilson K."/>
            <person name="Woghiren I.O."/>
            <person name="Woodworth J.R."/>
            <person name="Worley K.C."/>
            <person name="Wright R.A."/>
            <person name="Wu W."/>
            <person name="Young L."/>
            <person name="Zhang L."/>
            <person name="Zhang J."/>
            <person name="Zhu Y."/>
            <person name="Muzny D.M."/>
            <person name="Weinstock G."/>
            <person name="Gibbs R.A."/>
        </authorList>
    </citation>
    <scope>NUCLEOTIDE SEQUENCE [LARGE SCALE GENOMIC DNA]</scope>
    <source>
        <strain evidence="13">LSR1</strain>
    </source>
</reference>
<dbReference type="InterPro" id="IPR001356">
    <property type="entry name" value="HD"/>
</dbReference>
<evidence type="ECO:0000256" key="8">
    <source>
        <dbReference type="RuleBase" id="RU000682"/>
    </source>
</evidence>
<feature type="compositionally biased region" description="Polar residues" evidence="9">
    <location>
        <begin position="374"/>
        <end position="402"/>
    </location>
</feature>
<evidence type="ECO:0008006" key="14">
    <source>
        <dbReference type="Google" id="ProtNLM"/>
    </source>
</evidence>
<keyword evidence="5 7" id="KW-0371">Homeobox</keyword>
<dbReference type="Pfam" id="PF00046">
    <property type="entry name" value="Homeodomain"/>
    <property type="match status" value="2"/>
</dbReference>
<feature type="compositionally biased region" description="Acidic residues" evidence="9">
    <location>
        <begin position="417"/>
        <end position="439"/>
    </location>
</feature>
<dbReference type="SUPFAM" id="SSF46689">
    <property type="entry name" value="Homeodomain-like"/>
    <property type="match status" value="2"/>
</dbReference>
<feature type="region of interest" description="Disordered" evidence="9">
    <location>
        <begin position="366"/>
        <end position="585"/>
    </location>
</feature>
<name>A0A8R1W4Y6_ACYPI</name>
<comment type="subcellular location">
    <subcellularLocation>
        <location evidence="1 7 8">Nucleus</location>
    </subcellularLocation>
</comment>
<dbReference type="AlphaFoldDB" id="A0A8R1W4Y6"/>
<dbReference type="Proteomes" id="UP000007819">
    <property type="component" value="Chromosome A2"/>
</dbReference>
<keyword evidence="3" id="KW-0832">Ubl conjugation</keyword>
<evidence type="ECO:0000256" key="3">
    <source>
        <dbReference type="ARBA" id="ARBA00022843"/>
    </source>
</evidence>
<dbReference type="GO" id="GO:0000978">
    <property type="term" value="F:RNA polymerase II cis-regulatory region sequence-specific DNA binding"/>
    <property type="evidence" value="ECO:0007669"/>
    <property type="project" value="TreeGrafter"/>
</dbReference>
<evidence type="ECO:0000256" key="9">
    <source>
        <dbReference type="SAM" id="MobiDB-lite"/>
    </source>
</evidence>